<dbReference type="GO" id="GO:0019509">
    <property type="term" value="P:L-methionine salvage from methylthioadenosine"/>
    <property type="evidence" value="ECO:0007669"/>
    <property type="project" value="UniProtKB-UniRule"/>
</dbReference>
<evidence type="ECO:0000256" key="6">
    <source>
        <dbReference type="HAMAP-Rule" id="MF_01677"/>
    </source>
</evidence>
<dbReference type="GO" id="GO:0008270">
    <property type="term" value="F:zinc ion binding"/>
    <property type="evidence" value="ECO:0007669"/>
    <property type="project" value="UniProtKB-UniRule"/>
</dbReference>
<dbReference type="GO" id="GO:0005829">
    <property type="term" value="C:cytosol"/>
    <property type="evidence" value="ECO:0007669"/>
    <property type="project" value="TreeGrafter"/>
</dbReference>
<gene>
    <name evidence="6" type="primary">mtnB</name>
    <name evidence="8" type="ORF">CKO25_13595</name>
</gene>
<dbReference type="Proteomes" id="UP001138802">
    <property type="component" value="Unassembled WGS sequence"/>
</dbReference>
<dbReference type="NCBIfam" id="TIGR03328">
    <property type="entry name" value="salvage_mtnB"/>
    <property type="match status" value="1"/>
</dbReference>
<evidence type="ECO:0000259" key="7">
    <source>
        <dbReference type="SMART" id="SM01007"/>
    </source>
</evidence>
<evidence type="ECO:0000256" key="5">
    <source>
        <dbReference type="ARBA" id="ARBA00023239"/>
    </source>
</evidence>
<dbReference type="EC" id="4.2.1.109" evidence="6"/>
<evidence type="ECO:0000256" key="4">
    <source>
        <dbReference type="ARBA" id="ARBA00023167"/>
    </source>
</evidence>
<dbReference type="InterPro" id="IPR036409">
    <property type="entry name" value="Aldolase_II/adducin_N_sf"/>
</dbReference>
<dbReference type="Gene3D" id="3.40.225.10">
    <property type="entry name" value="Class II aldolase/adducin N-terminal domain"/>
    <property type="match status" value="1"/>
</dbReference>
<dbReference type="PANTHER" id="PTHR22789:SF0">
    <property type="entry name" value="3-OXO-TETRONATE 4-PHOSPHATE DECARBOXYLASE-RELATED"/>
    <property type="match status" value="1"/>
</dbReference>
<keyword evidence="4 6" id="KW-0486">Methionine biosynthesis</keyword>
<name>A0A9X1B9B2_9GAMM</name>
<evidence type="ECO:0000256" key="3">
    <source>
        <dbReference type="ARBA" id="ARBA00022833"/>
    </source>
</evidence>
<feature type="binding site" evidence="6">
    <location>
        <position position="100"/>
    </location>
    <ligand>
        <name>Zn(2+)</name>
        <dbReference type="ChEBI" id="CHEBI:29105"/>
    </ligand>
</feature>
<comment type="similarity">
    <text evidence="6">Belongs to the aldolase class II family. MtnB subfamily.</text>
</comment>
<dbReference type="InterPro" id="IPR017714">
    <property type="entry name" value="MethylthioRu-1-P_deHdtase_MtnB"/>
</dbReference>
<dbReference type="AlphaFoldDB" id="A0A9X1B9B2"/>
<evidence type="ECO:0000313" key="9">
    <source>
        <dbReference type="Proteomes" id="UP001138802"/>
    </source>
</evidence>
<accession>A0A9X1B9B2</accession>
<evidence type="ECO:0000256" key="2">
    <source>
        <dbReference type="ARBA" id="ARBA00022723"/>
    </source>
</evidence>
<feature type="binding site" evidence="6">
    <location>
        <position position="98"/>
    </location>
    <ligand>
        <name>Zn(2+)</name>
        <dbReference type="ChEBI" id="CHEBI:29105"/>
    </ligand>
</feature>
<dbReference type="InterPro" id="IPR050197">
    <property type="entry name" value="Aldolase_class_II_sugar_metab"/>
</dbReference>
<comment type="caution">
    <text evidence="8">The sequence shown here is derived from an EMBL/GenBank/DDBJ whole genome shotgun (WGS) entry which is preliminary data.</text>
</comment>
<comment type="function">
    <text evidence="6">Catalyzes the dehydration of methylthioribulose-1-phosphate (MTRu-1-P) into 2,3-diketo-5-methylthiopentyl-1-phosphate (DK-MTP-1-P).</text>
</comment>
<comment type="catalytic activity">
    <reaction evidence="6">
        <text>5-(methylsulfanyl)-D-ribulose 1-phosphate = 5-methylsulfanyl-2,3-dioxopentyl phosphate + H2O</text>
        <dbReference type="Rhea" id="RHEA:15549"/>
        <dbReference type="ChEBI" id="CHEBI:15377"/>
        <dbReference type="ChEBI" id="CHEBI:58548"/>
        <dbReference type="ChEBI" id="CHEBI:58828"/>
        <dbReference type="EC" id="4.2.1.109"/>
    </reaction>
</comment>
<proteinExistence type="inferred from homology"/>
<keyword evidence="2 6" id="KW-0479">Metal-binding</keyword>
<feature type="domain" description="Class II aldolase/adducin N-terminal" evidence="7">
    <location>
        <begin position="12"/>
        <end position="199"/>
    </location>
</feature>
<keyword evidence="5 6" id="KW-0456">Lyase</keyword>
<dbReference type="HAMAP" id="MF_01677">
    <property type="entry name" value="Salvage_MtnB"/>
    <property type="match status" value="1"/>
</dbReference>
<dbReference type="SUPFAM" id="SSF53639">
    <property type="entry name" value="AraD/HMP-PK domain-like"/>
    <property type="match status" value="1"/>
</dbReference>
<dbReference type="EMBL" id="NRSD01000014">
    <property type="protein sequence ID" value="MBK1645662.1"/>
    <property type="molecule type" value="Genomic_DNA"/>
</dbReference>
<dbReference type="GO" id="GO:0046570">
    <property type="term" value="F:methylthioribulose 1-phosphate dehydratase activity"/>
    <property type="evidence" value="ECO:0007669"/>
    <property type="project" value="UniProtKB-UniRule"/>
</dbReference>
<keyword evidence="9" id="KW-1185">Reference proteome</keyword>
<comment type="pathway">
    <text evidence="6">Amino-acid biosynthesis; L-methionine biosynthesis via salvage pathway; L-methionine from S-methyl-5-thio-alpha-D-ribose 1-phosphate: step 2/6.</text>
</comment>
<dbReference type="SMART" id="SM01007">
    <property type="entry name" value="Aldolase_II"/>
    <property type="match status" value="1"/>
</dbReference>
<dbReference type="Pfam" id="PF00596">
    <property type="entry name" value="Aldolase_II"/>
    <property type="match status" value="1"/>
</dbReference>
<dbReference type="GO" id="GO:0016832">
    <property type="term" value="F:aldehyde-lyase activity"/>
    <property type="evidence" value="ECO:0007669"/>
    <property type="project" value="TreeGrafter"/>
</dbReference>
<sequence length="206" mass="22702">MMDARRFREAAAALVAVGRFCYERGWLPATSGNLSARLDARSIAITVSGRHKGELDETGFMRLDLDGDALSPDVRPSAEAELHRMLYRRDPTIGAVLHTHSVASTVLSRLGGTVLRLHDYEVLKAFPGVVTHHTVLEIPIFPNDQDIPRLAEQVACMLEACPALPGYLIAGHGLYTWGDDVASARRALEAFEFLFECEILTRRMSG</sequence>
<keyword evidence="3 6" id="KW-0862">Zinc</keyword>
<dbReference type="InterPro" id="IPR001303">
    <property type="entry name" value="Aldolase_II/adducin_N"/>
</dbReference>
<protein>
    <recommendedName>
        <fullName evidence="6">Methylthioribulose-1-phosphate dehydratase</fullName>
        <shortName evidence="6">MTRu-1-P dehydratase</shortName>
        <ecNumber evidence="6">4.2.1.109</ecNumber>
    </recommendedName>
</protein>
<evidence type="ECO:0000313" key="8">
    <source>
        <dbReference type="EMBL" id="MBK1645662.1"/>
    </source>
</evidence>
<dbReference type="GO" id="GO:0019323">
    <property type="term" value="P:pentose catabolic process"/>
    <property type="evidence" value="ECO:0007669"/>
    <property type="project" value="TreeGrafter"/>
</dbReference>
<keyword evidence="1 6" id="KW-0028">Amino-acid biosynthesis</keyword>
<evidence type="ECO:0000256" key="1">
    <source>
        <dbReference type="ARBA" id="ARBA00022605"/>
    </source>
</evidence>
<dbReference type="PANTHER" id="PTHR22789">
    <property type="entry name" value="FUCULOSE PHOSPHATE ALDOLASE"/>
    <property type="match status" value="1"/>
</dbReference>
<dbReference type="NCBIfam" id="NF006672">
    <property type="entry name" value="PRK09220.1"/>
    <property type="match status" value="1"/>
</dbReference>
<comment type="cofactor">
    <cofactor evidence="6">
        <name>Zn(2+)</name>
        <dbReference type="ChEBI" id="CHEBI:29105"/>
    </cofactor>
    <text evidence="6">Binds 1 zinc ion per subunit.</text>
</comment>
<organism evidence="8 9">
    <name type="scientific">Thiocapsa imhoffii</name>
    <dbReference type="NCBI Taxonomy" id="382777"/>
    <lineage>
        <taxon>Bacteria</taxon>
        <taxon>Pseudomonadati</taxon>
        <taxon>Pseudomonadota</taxon>
        <taxon>Gammaproteobacteria</taxon>
        <taxon>Chromatiales</taxon>
        <taxon>Chromatiaceae</taxon>
        <taxon>Thiocapsa</taxon>
    </lineage>
</organism>
<reference evidence="8 9" key="1">
    <citation type="journal article" date="2020" name="Microorganisms">
        <title>Osmotic Adaptation and Compatible Solute Biosynthesis of Phototrophic Bacteria as Revealed from Genome Analyses.</title>
        <authorList>
            <person name="Imhoff J.F."/>
            <person name="Rahn T."/>
            <person name="Kunzel S."/>
            <person name="Keller A."/>
            <person name="Neulinger S.C."/>
        </authorList>
    </citation>
    <scope>NUCLEOTIDE SEQUENCE [LARGE SCALE GENOMIC DNA]</scope>
    <source>
        <strain evidence="8 9">DSM 21303</strain>
    </source>
</reference>